<evidence type="ECO:0000313" key="3">
    <source>
        <dbReference type="EMBL" id="PON71728.1"/>
    </source>
</evidence>
<dbReference type="Pfam" id="PF21745">
    <property type="entry name" value="PMI1_PMIR1-2_C"/>
    <property type="match status" value="1"/>
</dbReference>
<keyword evidence="4" id="KW-1185">Reference proteome</keyword>
<feature type="domain" description="C2 NT-type" evidence="2">
    <location>
        <begin position="88"/>
        <end position="236"/>
    </location>
</feature>
<proteinExistence type="predicted"/>
<gene>
    <name evidence="3" type="ORF">PanWU01x14_071830</name>
</gene>
<dbReference type="InterPro" id="IPR039614">
    <property type="entry name" value="PMI1-like"/>
</dbReference>
<reference evidence="4" key="1">
    <citation type="submission" date="2016-06" db="EMBL/GenBank/DDBJ databases">
        <title>Parallel loss of symbiosis genes in relatives of nitrogen-fixing non-legume Parasponia.</title>
        <authorList>
            <person name="Van Velzen R."/>
            <person name="Holmer R."/>
            <person name="Bu F."/>
            <person name="Rutten L."/>
            <person name="Van Zeijl A."/>
            <person name="Liu W."/>
            <person name="Santuari L."/>
            <person name="Cao Q."/>
            <person name="Sharma T."/>
            <person name="Shen D."/>
            <person name="Roswanjaya Y."/>
            <person name="Wardhani T."/>
            <person name="Kalhor M.S."/>
            <person name="Jansen J."/>
            <person name="Van den Hoogen J."/>
            <person name="Gungor B."/>
            <person name="Hartog M."/>
            <person name="Hontelez J."/>
            <person name="Verver J."/>
            <person name="Yang W.-C."/>
            <person name="Schijlen E."/>
            <person name="Repin R."/>
            <person name="Schilthuizen M."/>
            <person name="Schranz E."/>
            <person name="Heidstra R."/>
            <person name="Miyata K."/>
            <person name="Fedorova E."/>
            <person name="Kohlen W."/>
            <person name="Bisseling T."/>
            <person name="Smit S."/>
            <person name="Geurts R."/>
        </authorList>
    </citation>
    <scope>NUCLEOTIDE SEQUENCE [LARGE SCALE GENOMIC DNA]</scope>
    <source>
        <strain evidence="4">cv. WU1-14</strain>
    </source>
</reference>
<dbReference type="STRING" id="3476.A0A2P5DEL7"/>
<organism evidence="3 4">
    <name type="scientific">Parasponia andersonii</name>
    <name type="common">Sponia andersonii</name>
    <dbReference type="NCBI Taxonomy" id="3476"/>
    <lineage>
        <taxon>Eukaryota</taxon>
        <taxon>Viridiplantae</taxon>
        <taxon>Streptophyta</taxon>
        <taxon>Embryophyta</taxon>
        <taxon>Tracheophyta</taxon>
        <taxon>Spermatophyta</taxon>
        <taxon>Magnoliopsida</taxon>
        <taxon>eudicotyledons</taxon>
        <taxon>Gunneridae</taxon>
        <taxon>Pentapetalae</taxon>
        <taxon>rosids</taxon>
        <taxon>fabids</taxon>
        <taxon>Rosales</taxon>
        <taxon>Cannabaceae</taxon>
        <taxon>Parasponia</taxon>
    </lineage>
</organism>
<protein>
    <submittedName>
        <fullName evidence="3">EEIG1/EHBP1 N-terminal domain containing protein</fullName>
    </submittedName>
</protein>
<dbReference type="PANTHER" id="PTHR33414:SF10">
    <property type="entry name" value="PROTEIN PLASTID MOVEMENT IMPAIRED 1-RELATED 2"/>
    <property type="match status" value="1"/>
</dbReference>
<dbReference type="PROSITE" id="PS51840">
    <property type="entry name" value="C2_NT"/>
    <property type="match status" value="1"/>
</dbReference>
<evidence type="ECO:0000313" key="4">
    <source>
        <dbReference type="Proteomes" id="UP000237105"/>
    </source>
</evidence>
<dbReference type="AlphaFoldDB" id="A0A2P5DEL7"/>
<dbReference type="InterPro" id="IPR048972">
    <property type="entry name" value="PMI1_PMIR1-2_C"/>
</dbReference>
<sequence length="1122" mass="125585">MLNKLESRNCNSPGDSSNGQLLRDIEEISKALYLPKTSSNEVRSKSAGRLRLSESKSNLNPRLLRETLSLKDKKSSSIWNWKKALKALTHIGDKKFYCCFYLHVHSIEGLPSVFNNLSLCVHWKRKNEAIQTTPSRVSQGMAEFDETLMHRCSVYSSNGGPNRPVKYESKLLLLYASVVEASGLDIGKQWVDLTSFLPRTVEELEGEKSRVKWTTSFNLSGKAKGASLNVSFGFWVMNDMLVKLSGNSYYPKLLNLSQNRSSMMDSGVDLVPRNYNRALPRVGSISSTVNYGSDFLYQSLDMKVCHEVLLRTGLELSKSINCLYQKLDEDNLCISTEGDSQQLDQHKPTLDFDFVSSKEMEDDDYEIPEFSITEVGTEMSENEQLAWDQVADHSIDGPAIEMINVDEIIKGCDTDLYAEDEKSMNCIDEVQWDVRKYVTHNKCTNGLTKEEVKPDCSSQLIPVSADLDQIDFGEFIGRESHREVKSNYKTNRSVKRSLSLDDAAESVATDFLNMLGVDDVSCITNSDDEPESPRELLWRQFEKEILASSNFILDFDAKQEESEFGCSIAPEFSCLDFSEESELSLIVQDAEEEHKRVSELLKRRKAKILEDLETEALMQEWGLNEDDFRNSPHTCSGGFGSPIELPPQERHQLPPVEEGFDPYVRMKNGGFVWSMNPLLFRKAKNGGSLIIQVSNPVVLPARLGCDVMKILQNLALVGVDKLHLQINLLMPLEDITGKTIRQVACCVAPSSMAPQRGARSQHVYVGRKGVDGLQSGWHHNDLRSGFVGDEIPLEFLSLEDLSPLVVNKIEALILEGLRVQSHMSDDVSPSCIYPQFTGKSAHGGMSEFRTSGVGALNLLDVRDSGNNIDDLVDFSMTLEEWLRVDAGNIGDEIEDINSQHILKILAAHNARCIDLDSGSLKQDVNWHEVTRRKCGLLGNDLTIAHSLQLRDPLRNYEPVGVPMLLLIQVQRVFLHFMQEEHSMVLKSSDKKEQDQPVLDEVLGDKKEMVKQCEGSSQFRIIGVHLAGVDTVPGNKQLWGTTTQWQSGSCWLLASGLGRSVGNTSKSEAIVKSSPLGITKLQPGDILWSISSNVQELGATWNDLVTPHTRNPDVIFQTETIRP</sequence>
<dbReference type="Proteomes" id="UP000237105">
    <property type="component" value="Unassembled WGS sequence"/>
</dbReference>
<evidence type="ECO:0000259" key="2">
    <source>
        <dbReference type="PROSITE" id="PS51840"/>
    </source>
</evidence>
<feature type="compositionally biased region" description="Polar residues" evidence="1">
    <location>
        <begin position="8"/>
        <end position="20"/>
    </location>
</feature>
<dbReference type="PANTHER" id="PTHR33414">
    <property type="entry name" value="PROTEIN PLASTID MOVEMENT IMPAIRED 1-RELATED 1"/>
    <property type="match status" value="1"/>
</dbReference>
<dbReference type="InterPro" id="IPR019448">
    <property type="entry name" value="NT-C2"/>
</dbReference>
<evidence type="ECO:0000256" key="1">
    <source>
        <dbReference type="SAM" id="MobiDB-lite"/>
    </source>
</evidence>
<comment type="caution">
    <text evidence="3">The sequence shown here is derived from an EMBL/GenBank/DDBJ whole genome shotgun (WGS) entry which is preliminary data.</text>
</comment>
<name>A0A2P5DEL7_PARAD</name>
<dbReference type="OrthoDB" id="2019483at2759"/>
<dbReference type="EMBL" id="JXTB01000043">
    <property type="protein sequence ID" value="PON71728.1"/>
    <property type="molecule type" value="Genomic_DNA"/>
</dbReference>
<dbReference type="Pfam" id="PF10358">
    <property type="entry name" value="NT-C2"/>
    <property type="match status" value="1"/>
</dbReference>
<accession>A0A2P5DEL7</accession>
<feature type="region of interest" description="Disordered" evidence="1">
    <location>
        <begin position="1"/>
        <end position="20"/>
    </location>
</feature>